<sequence length="85" mass="9495">SVEESIGITNEKNRLVARTLAVHDDQIIVDGATFCFENAERRADVVTMQVVQFYLDRSIIGRDSVASKLSKLRVRLCLEGSSHLC</sequence>
<organism evidence="1 2">
    <name type="scientific">Pristionchus fissidentatus</name>
    <dbReference type="NCBI Taxonomy" id="1538716"/>
    <lineage>
        <taxon>Eukaryota</taxon>
        <taxon>Metazoa</taxon>
        <taxon>Ecdysozoa</taxon>
        <taxon>Nematoda</taxon>
        <taxon>Chromadorea</taxon>
        <taxon>Rhabditida</taxon>
        <taxon>Rhabditina</taxon>
        <taxon>Diplogasteromorpha</taxon>
        <taxon>Diplogasteroidea</taxon>
        <taxon>Neodiplogasteridae</taxon>
        <taxon>Pristionchus</taxon>
    </lineage>
</organism>
<comment type="caution">
    <text evidence="1">The sequence shown here is derived from an EMBL/GenBank/DDBJ whole genome shotgun (WGS) entry which is preliminary data.</text>
</comment>
<gene>
    <name evidence="1" type="ORF">PFISCL1PPCAC_27082</name>
</gene>
<name>A0AAV5WYT4_9BILA</name>
<dbReference type="AlphaFoldDB" id="A0AAV5WYT4"/>
<evidence type="ECO:0000313" key="1">
    <source>
        <dbReference type="EMBL" id="GMT35785.1"/>
    </source>
</evidence>
<keyword evidence="2" id="KW-1185">Reference proteome</keyword>
<protein>
    <submittedName>
        <fullName evidence="1">Uncharacterized protein</fullName>
    </submittedName>
</protein>
<feature type="non-terminal residue" evidence="1">
    <location>
        <position position="1"/>
    </location>
</feature>
<feature type="non-terminal residue" evidence="1">
    <location>
        <position position="85"/>
    </location>
</feature>
<evidence type="ECO:0000313" key="2">
    <source>
        <dbReference type="Proteomes" id="UP001432322"/>
    </source>
</evidence>
<proteinExistence type="predicted"/>
<dbReference type="EMBL" id="BTSY01000007">
    <property type="protein sequence ID" value="GMT35785.1"/>
    <property type="molecule type" value="Genomic_DNA"/>
</dbReference>
<reference evidence="1" key="1">
    <citation type="submission" date="2023-10" db="EMBL/GenBank/DDBJ databases">
        <title>Genome assembly of Pristionchus species.</title>
        <authorList>
            <person name="Yoshida K."/>
            <person name="Sommer R.J."/>
        </authorList>
    </citation>
    <scope>NUCLEOTIDE SEQUENCE</scope>
    <source>
        <strain evidence="1">RS5133</strain>
    </source>
</reference>
<dbReference type="Proteomes" id="UP001432322">
    <property type="component" value="Unassembled WGS sequence"/>
</dbReference>
<accession>A0AAV5WYT4</accession>